<comment type="similarity">
    <text evidence="6">In the N-terminal section; belongs to the PRA-CH family.</text>
</comment>
<keyword evidence="9 11" id="KW-0378">Hydrolase</keyword>
<keyword evidence="14" id="KW-1185">Reference proteome</keyword>
<dbReference type="InterPro" id="IPR038019">
    <property type="entry name" value="PRib_AMP_CycHydrolase_sf"/>
</dbReference>
<dbReference type="GO" id="GO:0005737">
    <property type="term" value="C:cytoplasm"/>
    <property type="evidence" value="ECO:0007669"/>
    <property type="project" value="UniProtKB-SubCell"/>
</dbReference>
<dbReference type="AlphaFoldDB" id="A0A1E3VMQ9"/>
<feature type="binding site" evidence="11">
    <location>
        <position position="96"/>
    </location>
    <ligand>
        <name>Mg(2+)</name>
        <dbReference type="ChEBI" id="CHEBI:18420"/>
    </ligand>
</feature>
<protein>
    <recommendedName>
        <fullName evidence="11">Phosphoribosyl-AMP cyclohydrolase</fullName>
        <shortName evidence="11">PRA-CH</shortName>
        <ecNumber evidence="11">3.5.4.19</ecNumber>
    </recommendedName>
</protein>
<dbReference type="PANTHER" id="PTHR42945">
    <property type="entry name" value="HISTIDINE BIOSYNTHESIS BIFUNCTIONAL PROTEIN"/>
    <property type="match status" value="1"/>
</dbReference>
<evidence type="ECO:0000313" key="14">
    <source>
        <dbReference type="Proteomes" id="UP000094472"/>
    </source>
</evidence>
<name>A0A1E3VMQ9_9HYPH</name>
<evidence type="ECO:0000256" key="6">
    <source>
        <dbReference type="ARBA" id="ARBA00008299"/>
    </source>
</evidence>
<dbReference type="Pfam" id="PF01502">
    <property type="entry name" value="PRA-CH"/>
    <property type="match status" value="1"/>
</dbReference>
<gene>
    <name evidence="11" type="primary">hisI</name>
    <name evidence="13" type="ORF">AUC69_03140</name>
</gene>
<evidence type="ECO:0000259" key="12">
    <source>
        <dbReference type="Pfam" id="PF01502"/>
    </source>
</evidence>
<feature type="binding site" evidence="11">
    <location>
        <position position="100"/>
    </location>
    <ligand>
        <name>Mg(2+)</name>
        <dbReference type="ChEBI" id="CHEBI:18420"/>
    </ligand>
</feature>
<sequence length="167" mass="18324">MIAVTKTNVFPKIEDKTEREEGTVFAPNFDAHGLLPVIVTSAKTGEVLMFAFMNAQALALSIETGEAHYWSRSRKSLWRKGETSGNTQRIVEMRTDCDQDVIWLKVEMTGAEACCHTGRRSCFYRAIPTGDAPGAALSLVWVDAERHFDPDAVYGHGAAAKGTLKSS</sequence>
<keyword evidence="8 11" id="KW-0028">Amino-acid biosynthesis</keyword>
<keyword evidence="10 11" id="KW-0368">Histidine biosynthesis</keyword>
<keyword evidence="11" id="KW-0479">Metal-binding</keyword>
<reference evidence="13 14" key="1">
    <citation type="journal article" date="2016" name="Environ. Microbiol.">
        <title>New Methyloceanibacter diversity from North Sea sediments includes methanotroph containing solely the soluble methane monooxygenase.</title>
        <authorList>
            <person name="Vekeman B."/>
            <person name="Kerckhof F.M."/>
            <person name="Cremers G."/>
            <person name="de Vos P."/>
            <person name="Vandamme P."/>
            <person name="Boon N."/>
            <person name="Op den Camp H.J."/>
            <person name="Heylen K."/>
        </authorList>
    </citation>
    <scope>NUCLEOTIDE SEQUENCE [LARGE SCALE GENOMIC DNA]</scope>
    <source>
        <strain evidence="13 14">R-67175</strain>
    </source>
</reference>
<dbReference type="UniPathway" id="UPA00031">
    <property type="reaction ID" value="UER00008"/>
</dbReference>
<feature type="binding site" evidence="11">
    <location>
        <position position="97"/>
    </location>
    <ligand>
        <name>Zn(2+)</name>
        <dbReference type="ChEBI" id="CHEBI:29105"/>
        <note>ligand shared between dimeric partners</note>
    </ligand>
</feature>
<comment type="subcellular location">
    <subcellularLocation>
        <location evidence="11">Cytoplasm</location>
    </subcellularLocation>
</comment>
<dbReference type="EMBL" id="LPWF01000035">
    <property type="protein sequence ID" value="ODR94818.1"/>
    <property type="molecule type" value="Genomic_DNA"/>
</dbReference>
<evidence type="ECO:0000256" key="9">
    <source>
        <dbReference type="ARBA" id="ARBA00022801"/>
    </source>
</evidence>
<keyword evidence="11" id="KW-0862">Zinc</keyword>
<dbReference type="Gene3D" id="3.10.20.810">
    <property type="entry name" value="Phosphoribosyl-AMP cyclohydrolase"/>
    <property type="match status" value="1"/>
</dbReference>
<evidence type="ECO:0000256" key="2">
    <source>
        <dbReference type="ARBA" id="ARBA00001460"/>
    </source>
</evidence>
<evidence type="ECO:0000256" key="11">
    <source>
        <dbReference type="HAMAP-Rule" id="MF_01021"/>
    </source>
</evidence>
<keyword evidence="11" id="KW-0460">Magnesium</keyword>
<dbReference type="HAMAP" id="MF_01021">
    <property type="entry name" value="HisI"/>
    <property type="match status" value="1"/>
</dbReference>
<dbReference type="Gene3D" id="4.10.80.70">
    <property type="match status" value="1"/>
</dbReference>
<evidence type="ECO:0000256" key="4">
    <source>
        <dbReference type="ARBA" id="ARBA00005204"/>
    </source>
</evidence>
<dbReference type="InterPro" id="IPR026660">
    <property type="entry name" value="PRA-CH"/>
</dbReference>
<dbReference type="GO" id="GO:0008270">
    <property type="term" value="F:zinc ion binding"/>
    <property type="evidence" value="ECO:0007669"/>
    <property type="project" value="UniProtKB-UniRule"/>
</dbReference>
<comment type="similarity">
    <text evidence="11">Belongs to the PRA-CH family.</text>
</comment>
<comment type="catalytic activity">
    <reaction evidence="2">
        <text>1-(5-phospho-beta-D-ribosyl)-ATP + H2O = 1-(5-phospho-beta-D-ribosyl)-5'-AMP + diphosphate + H(+)</text>
        <dbReference type="Rhea" id="RHEA:22828"/>
        <dbReference type="ChEBI" id="CHEBI:15377"/>
        <dbReference type="ChEBI" id="CHEBI:15378"/>
        <dbReference type="ChEBI" id="CHEBI:33019"/>
        <dbReference type="ChEBI" id="CHEBI:59457"/>
        <dbReference type="ChEBI" id="CHEBI:73183"/>
        <dbReference type="EC" id="3.6.1.31"/>
    </reaction>
</comment>
<comment type="cofactor">
    <cofactor evidence="11">
        <name>Mg(2+)</name>
        <dbReference type="ChEBI" id="CHEBI:18420"/>
    </cofactor>
    <text evidence="11">Binds 1 Mg(2+) ion per subunit.</text>
</comment>
<dbReference type="FunFam" id="3.10.20.810:FF:000001">
    <property type="entry name" value="Histidine biosynthesis bifunctional protein HisIE"/>
    <property type="match status" value="1"/>
</dbReference>
<comment type="pathway">
    <text evidence="4">Amino-acid biosynthesis; L-histidine biosynthesis; L-histidine from 5-phospho-alpha-D-ribose 1-diphosphate: step 2/9.</text>
</comment>
<evidence type="ECO:0000256" key="10">
    <source>
        <dbReference type="ARBA" id="ARBA00023102"/>
    </source>
</evidence>
<proteinExistence type="inferred from homology"/>
<dbReference type="GO" id="GO:0000287">
    <property type="term" value="F:magnesium ion binding"/>
    <property type="evidence" value="ECO:0007669"/>
    <property type="project" value="UniProtKB-UniRule"/>
</dbReference>
<evidence type="ECO:0000256" key="7">
    <source>
        <dbReference type="ARBA" id="ARBA00022490"/>
    </source>
</evidence>
<feature type="domain" description="Phosphoribosyl-AMP cyclohydrolase" evidence="12">
    <location>
        <begin position="49"/>
        <end position="124"/>
    </location>
</feature>
<dbReference type="GO" id="GO:0000105">
    <property type="term" value="P:L-histidine biosynthetic process"/>
    <property type="evidence" value="ECO:0007669"/>
    <property type="project" value="UniProtKB-UniRule"/>
</dbReference>
<comment type="function">
    <text evidence="11">Catalyzes the hydrolysis of the adenine ring of phosphoribosyl-AMP.</text>
</comment>
<feature type="binding site" evidence="11">
    <location>
        <position position="122"/>
    </location>
    <ligand>
        <name>Zn(2+)</name>
        <dbReference type="ChEBI" id="CHEBI:29105"/>
        <note>ligand shared between dimeric partners</note>
    </ligand>
</feature>
<evidence type="ECO:0000313" key="13">
    <source>
        <dbReference type="EMBL" id="ODR94818.1"/>
    </source>
</evidence>
<evidence type="ECO:0000256" key="3">
    <source>
        <dbReference type="ARBA" id="ARBA00005169"/>
    </source>
</evidence>
<dbReference type="STRING" id="1774969.AUC69_03140"/>
<evidence type="ECO:0000256" key="1">
    <source>
        <dbReference type="ARBA" id="ARBA00000024"/>
    </source>
</evidence>
<comment type="pathway">
    <text evidence="3 11">Amino-acid biosynthesis; L-histidine biosynthesis; L-histidine from 5-phospho-alpha-D-ribose 1-diphosphate: step 3/9.</text>
</comment>
<comment type="catalytic activity">
    <reaction evidence="1 11">
        <text>1-(5-phospho-beta-D-ribosyl)-5'-AMP + H2O = 1-(5-phospho-beta-D-ribosyl)-5-[(5-phospho-beta-D-ribosylamino)methylideneamino]imidazole-4-carboxamide</text>
        <dbReference type="Rhea" id="RHEA:20049"/>
        <dbReference type="ChEBI" id="CHEBI:15377"/>
        <dbReference type="ChEBI" id="CHEBI:58435"/>
        <dbReference type="ChEBI" id="CHEBI:59457"/>
        <dbReference type="EC" id="3.5.4.19"/>
    </reaction>
</comment>
<comment type="caution">
    <text evidence="13">The sequence shown here is derived from an EMBL/GenBank/DDBJ whole genome shotgun (WGS) entry which is preliminary data.</text>
</comment>
<feature type="binding site" evidence="11">
    <location>
        <position position="115"/>
    </location>
    <ligand>
        <name>Zn(2+)</name>
        <dbReference type="ChEBI" id="CHEBI:29105"/>
        <note>ligand shared between dimeric partners</note>
    </ligand>
</feature>
<dbReference type="Proteomes" id="UP000094472">
    <property type="component" value="Unassembled WGS sequence"/>
</dbReference>
<keyword evidence="7 11" id="KW-0963">Cytoplasm</keyword>
<comment type="subunit">
    <text evidence="11">Homodimer.</text>
</comment>
<dbReference type="SUPFAM" id="SSF141734">
    <property type="entry name" value="HisI-like"/>
    <property type="match status" value="1"/>
</dbReference>
<dbReference type="GO" id="GO:0004635">
    <property type="term" value="F:phosphoribosyl-AMP cyclohydrolase activity"/>
    <property type="evidence" value="ECO:0007669"/>
    <property type="project" value="UniProtKB-UniRule"/>
</dbReference>
<dbReference type="InterPro" id="IPR002496">
    <property type="entry name" value="PRib_AMP_CycHydrolase_dom"/>
</dbReference>
<evidence type="ECO:0000256" key="5">
    <source>
        <dbReference type="ARBA" id="ARBA00007731"/>
    </source>
</evidence>
<comment type="cofactor">
    <cofactor evidence="11">
        <name>Zn(2+)</name>
        <dbReference type="ChEBI" id="CHEBI:29105"/>
    </cofactor>
    <text evidence="11">Binds 1 zinc ion per subunit.</text>
</comment>
<feature type="binding site" evidence="11">
    <location>
        <position position="98"/>
    </location>
    <ligand>
        <name>Mg(2+)</name>
        <dbReference type="ChEBI" id="CHEBI:18420"/>
    </ligand>
</feature>
<dbReference type="NCBIfam" id="NF000768">
    <property type="entry name" value="PRK00051.1"/>
    <property type="match status" value="1"/>
</dbReference>
<accession>A0A1E3VMQ9</accession>
<dbReference type="GO" id="GO:0004636">
    <property type="term" value="F:phosphoribosyl-ATP diphosphatase activity"/>
    <property type="evidence" value="ECO:0007669"/>
    <property type="project" value="UniProtKB-EC"/>
</dbReference>
<dbReference type="PANTHER" id="PTHR42945:SF1">
    <property type="entry name" value="HISTIDINE BIOSYNTHESIS BIFUNCTIONAL PROTEIN HIS7"/>
    <property type="match status" value="1"/>
</dbReference>
<comment type="similarity">
    <text evidence="5">In the C-terminal section; belongs to the PRA-PH family.</text>
</comment>
<organism evidence="13 14">
    <name type="scientific">Methyloceanibacter superfactus</name>
    <dbReference type="NCBI Taxonomy" id="1774969"/>
    <lineage>
        <taxon>Bacteria</taxon>
        <taxon>Pseudomonadati</taxon>
        <taxon>Pseudomonadota</taxon>
        <taxon>Alphaproteobacteria</taxon>
        <taxon>Hyphomicrobiales</taxon>
        <taxon>Hyphomicrobiaceae</taxon>
        <taxon>Methyloceanibacter</taxon>
    </lineage>
</organism>
<evidence type="ECO:0000256" key="8">
    <source>
        <dbReference type="ARBA" id="ARBA00022605"/>
    </source>
</evidence>
<dbReference type="EC" id="3.5.4.19" evidence="11"/>